<dbReference type="AlphaFoldDB" id="A0A9J6RQC1"/>
<dbReference type="Proteomes" id="UP001069090">
    <property type="component" value="Unassembled WGS sequence"/>
</dbReference>
<keyword evidence="3" id="KW-1185">Reference proteome</keyword>
<feature type="signal peptide" evidence="1">
    <location>
        <begin position="1"/>
        <end position="22"/>
    </location>
</feature>
<name>A0A9J6RQC1_9GAMM</name>
<gene>
    <name evidence="2" type="ORF">O0V09_16280</name>
</gene>
<evidence type="ECO:0000256" key="1">
    <source>
        <dbReference type="SAM" id="SignalP"/>
    </source>
</evidence>
<feature type="chain" id="PRO_5039946300" description="Secreted protein" evidence="1">
    <location>
        <begin position="23"/>
        <end position="142"/>
    </location>
</feature>
<organism evidence="2 3">
    <name type="scientific">Dasania phycosphaerae</name>
    <dbReference type="NCBI Taxonomy" id="2950436"/>
    <lineage>
        <taxon>Bacteria</taxon>
        <taxon>Pseudomonadati</taxon>
        <taxon>Pseudomonadota</taxon>
        <taxon>Gammaproteobacteria</taxon>
        <taxon>Cellvibrionales</taxon>
        <taxon>Spongiibacteraceae</taxon>
        <taxon>Dasania</taxon>
    </lineage>
</organism>
<sequence length="142" mass="16359">MKAQFFVTLLFVSIAAISSASAEVTMHEHKTKMESNIHDMDRLIVDMSKEGDAWVIRSKMKEHALLMNKGISFLEQMADAKKAENKDCIEREEFGEDSESCYEVESHLDIKYRLMTVLVKHVIERQNIILEKIGILNNVEKN</sequence>
<evidence type="ECO:0000313" key="3">
    <source>
        <dbReference type="Proteomes" id="UP001069090"/>
    </source>
</evidence>
<protein>
    <recommendedName>
        <fullName evidence="4">Secreted protein</fullName>
    </recommendedName>
</protein>
<accession>A0A9J6RQC1</accession>
<comment type="caution">
    <text evidence="2">The sequence shown here is derived from an EMBL/GenBank/DDBJ whole genome shotgun (WGS) entry which is preliminary data.</text>
</comment>
<dbReference type="EMBL" id="JAPTGG010000016">
    <property type="protein sequence ID" value="MCZ0866771.1"/>
    <property type="molecule type" value="Genomic_DNA"/>
</dbReference>
<evidence type="ECO:0000313" key="2">
    <source>
        <dbReference type="EMBL" id="MCZ0866771.1"/>
    </source>
</evidence>
<keyword evidence="1" id="KW-0732">Signal</keyword>
<reference evidence="2 3" key="1">
    <citation type="submission" date="2022-12" db="EMBL/GenBank/DDBJ databases">
        <title>Dasania phycosphaerae sp. nov., isolated from particulate material of the south coast of Korea.</title>
        <authorList>
            <person name="Jiang Y."/>
        </authorList>
    </citation>
    <scope>NUCLEOTIDE SEQUENCE [LARGE SCALE GENOMIC DNA]</scope>
    <source>
        <strain evidence="2 3">GY-19</strain>
    </source>
</reference>
<evidence type="ECO:0008006" key="4">
    <source>
        <dbReference type="Google" id="ProtNLM"/>
    </source>
</evidence>
<dbReference type="RefSeq" id="WP_268905283.1">
    <property type="nucleotide sequence ID" value="NZ_JAPTGG010000016.1"/>
</dbReference>
<proteinExistence type="predicted"/>